<dbReference type="PANTHER" id="PTHR37165">
    <property type="entry name" value="PEPTIDASE U56 FAMILY"/>
    <property type="match status" value="1"/>
</dbReference>
<dbReference type="EnsemblBacteria" id="ACZ19975">
    <property type="protein sequence ID" value="ACZ19975"/>
    <property type="gene ID" value="Taci_1761"/>
</dbReference>
<dbReference type="Gene3D" id="3.30.2400.30">
    <property type="match status" value="1"/>
</dbReference>
<dbReference type="Pfam" id="PF04454">
    <property type="entry name" value="Linocin_M18"/>
    <property type="match status" value="1"/>
</dbReference>
<evidence type="ECO:0000256" key="1">
    <source>
        <dbReference type="ARBA" id="ARBA00033738"/>
    </source>
</evidence>
<accession>D1B7I4</accession>
<keyword evidence="3" id="KW-1284">Encapsulin nanocompartment</keyword>
<dbReference type="PANTHER" id="PTHR37165:SF1">
    <property type="entry name" value="TYPE 1 ENCAPSULIN SHELL PROTEIN"/>
    <property type="match status" value="1"/>
</dbReference>
<dbReference type="KEGG" id="tai:Taci_1761"/>
<dbReference type="PIRSF" id="PIRSF019254">
    <property type="entry name" value="CFP29"/>
    <property type="match status" value="1"/>
</dbReference>
<dbReference type="NCBIfam" id="NF041155">
    <property type="entry name" value="encap_f1"/>
    <property type="match status" value="1"/>
</dbReference>
<dbReference type="GO" id="GO:0140737">
    <property type="term" value="C:encapsulin nanocompartment"/>
    <property type="evidence" value="ECO:0007669"/>
    <property type="project" value="UniProtKB-SubCell"/>
</dbReference>
<evidence type="ECO:0000256" key="2">
    <source>
        <dbReference type="ARBA" id="ARBA00033743"/>
    </source>
</evidence>
<gene>
    <name evidence="4" type="ordered locus">Taci_1761</name>
</gene>
<dbReference type="AlphaFoldDB" id="D1B7I4"/>
<dbReference type="RefSeq" id="WP_012870484.1">
    <property type="nucleotide sequence ID" value="NC_013522.1"/>
</dbReference>
<dbReference type="Proteomes" id="UP000002030">
    <property type="component" value="Chromosome"/>
</dbReference>
<sequence length="264" mass="28923">MDVLKRGFAPISQEAWGVLDQQARVILRENLSARRFVDVEGPKGWDFPGFGTGRLVLPEGQQKGAVRFGVRQFQPMIETRVSFEISIWDLDDISRGAVDVDLSSLEDAARKMAEFEERAIYHGLDEGCIEGIVKSAGYTAELSVSKSKDMIMGIAKGVRTMGASVEGPFALVGGDKLFAAIDGFSEPYPMRKNLAELVDKVIYAPALDGALLVSLAGGHLQLTLGQDMSLGYEAHDSTTVRLFFTETFAFRILEPRAVMSLKLK</sequence>
<dbReference type="eggNOG" id="COG1659">
    <property type="taxonomic scope" value="Bacteria"/>
</dbReference>
<protein>
    <submittedName>
        <fullName evidence="4">Linocin_M18 bacteriocin protein</fullName>
    </submittedName>
</protein>
<reference evidence="4 5" key="1">
    <citation type="journal article" date="2009" name="Stand. Genomic Sci.">
        <title>Complete genome sequence of Thermanaerovibrio acidaminovorans type strain (Su883).</title>
        <authorList>
            <person name="Chovatia M."/>
            <person name="Sikorski J."/>
            <person name="Schroder M."/>
            <person name="Lapidus A."/>
            <person name="Nolan M."/>
            <person name="Tice H."/>
            <person name="Glavina Del Rio T."/>
            <person name="Copeland A."/>
            <person name="Cheng J.F."/>
            <person name="Lucas S."/>
            <person name="Chen F."/>
            <person name="Bruce D."/>
            <person name="Goodwin L."/>
            <person name="Pitluck S."/>
            <person name="Ivanova N."/>
            <person name="Mavromatis K."/>
            <person name="Ovchinnikova G."/>
            <person name="Pati A."/>
            <person name="Chen A."/>
            <person name="Palaniappan K."/>
            <person name="Land M."/>
            <person name="Hauser L."/>
            <person name="Chang Y.J."/>
            <person name="Jeffries C.D."/>
            <person name="Chain P."/>
            <person name="Saunders E."/>
            <person name="Detter J.C."/>
            <person name="Brettin T."/>
            <person name="Rohde M."/>
            <person name="Goker M."/>
            <person name="Spring S."/>
            <person name="Bristow J."/>
            <person name="Markowitz V."/>
            <person name="Hugenholtz P."/>
            <person name="Kyrpides N.C."/>
            <person name="Klenk H.P."/>
            <person name="Eisen J.A."/>
        </authorList>
    </citation>
    <scope>NUCLEOTIDE SEQUENCE [LARGE SCALE GENOMIC DNA]</scope>
    <source>
        <strain evidence="5">ATCC 49978 / DSM 6589 / Su883</strain>
    </source>
</reference>
<dbReference type="OrthoDB" id="2922at2"/>
<keyword evidence="5" id="KW-1185">Reference proteome</keyword>
<evidence type="ECO:0000256" key="3">
    <source>
        <dbReference type="ARBA" id="ARBA00033787"/>
    </source>
</evidence>
<dbReference type="Gene3D" id="3.30.2320.10">
    <property type="entry name" value="hypothetical protein PF0899 domain"/>
    <property type="match status" value="1"/>
</dbReference>
<name>D1B7I4_THEAS</name>
<dbReference type="InterPro" id="IPR007544">
    <property type="entry name" value="ENCAP"/>
</dbReference>
<proteinExistence type="inferred from homology"/>
<dbReference type="STRING" id="525903.Taci_1761"/>
<dbReference type="InterPro" id="IPR051429">
    <property type="entry name" value="Encapsulin_nc"/>
</dbReference>
<evidence type="ECO:0000313" key="4">
    <source>
        <dbReference type="EMBL" id="ACZ19975.1"/>
    </source>
</evidence>
<dbReference type="MEROPS" id="U56.001"/>
<dbReference type="HOGENOM" id="CLU_089875_1_0_0"/>
<comment type="subcellular location">
    <subcellularLocation>
        <location evidence="1">Encapsulin nanocompartment</location>
    </subcellularLocation>
</comment>
<comment type="similarity">
    <text evidence="2">Belongs to the encapsulin family. Family 1 subfamily.</text>
</comment>
<organism evidence="4 5">
    <name type="scientific">Thermanaerovibrio acidaminovorans (strain ATCC 49978 / DSM 6589 / Su883)</name>
    <name type="common">Selenomonas acidaminovorans</name>
    <dbReference type="NCBI Taxonomy" id="525903"/>
    <lineage>
        <taxon>Bacteria</taxon>
        <taxon>Thermotogati</taxon>
        <taxon>Synergistota</taxon>
        <taxon>Synergistia</taxon>
        <taxon>Synergistales</taxon>
        <taxon>Synergistaceae</taxon>
        <taxon>Thermanaerovibrio</taxon>
    </lineage>
</organism>
<evidence type="ECO:0000313" key="5">
    <source>
        <dbReference type="Proteomes" id="UP000002030"/>
    </source>
</evidence>
<dbReference type="EMBL" id="CP001818">
    <property type="protein sequence ID" value="ACZ19975.1"/>
    <property type="molecule type" value="Genomic_DNA"/>
</dbReference>